<dbReference type="Gene3D" id="2.120.10.30">
    <property type="entry name" value="TolB, C-terminal domain"/>
    <property type="match status" value="1"/>
</dbReference>
<proteinExistence type="predicted"/>
<organism evidence="1 2">
    <name type="scientific">Litorimonas cladophorae</name>
    <dbReference type="NCBI Taxonomy" id="1220491"/>
    <lineage>
        <taxon>Bacteria</taxon>
        <taxon>Pseudomonadati</taxon>
        <taxon>Pseudomonadota</taxon>
        <taxon>Alphaproteobacteria</taxon>
        <taxon>Maricaulales</taxon>
        <taxon>Robiginitomaculaceae</taxon>
    </lineage>
</organism>
<keyword evidence="2" id="KW-1185">Reference proteome</keyword>
<sequence>MDWPSVSPDGKYLLFSWSAKRENYSNLSVREDFDLYRLDLTNNDAVPEPLDLVYGELADLNRPRHGAVATLRYVHNETAPQLTDAGDLYFWSERLDAVGERDIFIAERQADGKLAPAKALGTPLNSPLRDTYGWVSPEGGLMLLSYPDRGGSGASDIFVSRKLDGSWSEPQNLGPSLNSAAADFGARFTPDKQNLVFTSTRDNQVLQVYSLPTRILIEDGTLTEADLRR</sequence>
<reference evidence="1 2" key="1">
    <citation type="journal article" date="2014" name="Int. J. Syst. Evol. Microbiol.">
        <title>Complete genome sequence of Corynebacterium casei LMG S-19264T (=DSM 44701T), isolated from a smear-ripened cheese.</title>
        <authorList>
            <consortium name="US DOE Joint Genome Institute (JGI-PGF)"/>
            <person name="Walter F."/>
            <person name="Albersmeier A."/>
            <person name="Kalinowski J."/>
            <person name="Ruckert C."/>
        </authorList>
    </citation>
    <scope>NUCLEOTIDE SEQUENCE [LARGE SCALE GENOMIC DNA]</scope>
    <source>
        <strain evidence="1 2">KCTC 23968</strain>
    </source>
</reference>
<dbReference type="InterPro" id="IPR011659">
    <property type="entry name" value="WD40"/>
</dbReference>
<accession>A0A918NJW1</accession>
<name>A0A918NJW1_9PROT</name>
<dbReference type="EMBL" id="BMYV01000003">
    <property type="protein sequence ID" value="GGX73365.1"/>
    <property type="molecule type" value="Genomic_DNA"/>
</dbReference>
<evidence type="ECO:0000313" key="1">
    <source>
        <dbReference type="EMBL" id="GGX73365.1"/>
    </source>
</evidence>
<gene>
    <name evidence="1" type="ORF">GCM10011309_24250</name>
</gene>
<dbReference type="Pfam" id="PF07676">
    <property type="entry name" value="PD40"/>
    <property type="match status" value="2"/>
</dbReference>
<dbReference type="AlphaFoldDB" id="A0A918NJW1"/>
<evidence type="ECO:0000313" key="2">
    <source>
        <dbReference type="Proteomes" id="UP000600865"/>
    </source>
</evidence>
<comment type="caution">
    <text evidence="1">The sequence shown here is derived from an EMBL/GenBank/DDBJ whole genome shotgun (WGS) entry which is preliminary data.</text>
</comment>
<dbReference type="InterPro" id="IPR011042">
    <property type="entry name" value="6-blade_b-propeller_TolB-like"/>
</dbReference>
<dbReference type="Proteomes" id="UP000600865">
    <property type="component" value="Unassembled WGS sequence"/>
</dbReference>
<protein>
    <submittedName>
        <fullName evidence="1">Uncharacterized protein</fullName>
    </submittedName>
</protein>
<dbReference type="SUPFAM" id="SSF82171">
    <property type="entry name" value="DPP6 N-terminal domain-like"/>
    <property type="match status" value="1"/>
</dbReference>